<reference evidence="2" key="1">
    <citation type="submission" date="2021-07" db="EMBL/GenBank/DDBJ databases">
        <authorList>
            <person name="Branca A.L. A."/>
        </authorList>
    </citation>
    <scope>NUCLEOTIDE SEQUENCE</scope>
</reference>
<dbReference type="AlphaFoldDB" id="A0A9W4N8J5"/>
<dbReference type="OrthoDB" id="275227at2759"/>
<dbReference type="InterPro" id="IPR051052">
    <property type="entry name" value="Diverse_substrate_MTase"/>
</dbReference>
<evidence type="ECO:0000313" key="2">
    <source>
        <dbReference type="EMBL" id="CAG8290456.1"/>
    </source>
</evidence>
<dbReference type="PANTHER" id="PTHR44942">
    <property type="entry name" value="METHYLTRANSF_11 DOMAIN-CONTAINING PROTEIN"/>
    <property type="match status" value="1"/>
</dbReference>
<dbReference type="Pfam" id="PF08241">
    <property type="entry name" value="Methyltransf_11"/>
    <property type="match status" value="1"/>
</dbReference>
<dbReference type="Gene3D" id="3.40.50.150">
    <property type="entry name" value="Vaccinia Virus protein VP39"/>
    <property type="match status" value="1"/>
</dbReference>
<sequence length="232" mass="25416">MITAAKKLGGSAGSEDIRYVCSSAEALGCDVVDGTVDLITAATAAHWFDMPRFWERAGRLLRPGGSVALWTMSAEGVHADTPNFEAINRSLEVIRKREVEVFYGVGNMVSRQLYVDLGLPWTVSPAVSGFEEDSILRKEWGTEGNGDVEDEGEELLINGQTWKGLDSFEAVVGTGSPVTRWREANPDKTGEKDVVRVMRREVERLLKEAGVAEEDMAIKAKMVGVLLVVKKE</sequence>
<dbReference type="GO" id="GO:0008757">
    <property type="term" value="F:S-adenosylmethionine-dependent methyltransferase activity"/>
    <property type="evidence" value="ECO:0007669"/>
    <property type="project" value="InterPro"/>
</dbReference>
<dbReference type="PANTHER" id="PTHR44942:SF10">
    <property type="entry name" value="METHYLTRANSFERASE TYPE 11 DOMAIN-CONTAINING PROTEIN"/>
    <property type="match status" value="1"/>
</dbReference>
<evidence type="ECO:0000313" key="3">
    <source>
        <dbReference type="Proteomes" id="UP001152592"/>
    </source>
</evidence>
<dbReference type="CDD" id="cd02440">
    <property type="entry name" value="AdoMet_MTases"/>
    <property type="match status" value="1"/>
</dbReference>
<protein>
    <recommendedName>
        <fullName evidence="1">Methyltransferase type 11 domain-containing protein</fullName>
    </recommendedName>
</protein>
<gene>
    <name evidence="2" type="ORF">PSALAMII_LOCUS1598</name>
</gene>
<comment type="caution">
    <text evidence="2">The sequence shown here is derived from an EMBL/GenBank/DDBJ whole genome shotgun (WGS) entry which is preliminary data.</text>
</comment>
<dbReference type="Proteomes" id="UP001152592">
    <property type="component" value="Unassembled WGS sequence"/>
</dbReference>
<organism evidence="2 3">
    <name type="scientific">Penicillium salamii</name>
    <dbReference type="NCBI Taxonomy" id="1612424"/>
    <lineage>
        <taxon>Eukaryota</taxon>
        <taxon>Fungi</taxon>
        <taxon>Dikarya</taxon>
        <taxon>Ascomycota</taxon>
        <taxon>Pezizomycotina</taxon>
        <taxon>Eurotiomycetes</taxon>
        <taxon>Eurotiomycetidae</taxon>
        <taxon>Eurotiales</taxon>
        <taxon>Aspergillaceae</taxon>
        <taxon>Penicillium</taxon>
    </lineage>
</organism>
<evidence type="ECO:0000259" key="1">
    <source>
        <dbReference type="Pfam" id="PF08241"/>
    </source>
</evidence>
<dbReference type="InterPro" id="IPR013216">
    <property type="entry name" value="Methyltransf_11"/>
</dbReference>
<feature type="domain" description="Methyltransferase type 11" evidence="1">
    <location>
        <begin position="1"/>
        <end position="68"/>
    </location>
</feature>
<name>A0A9W4N8J5_9EURO</name>
<dbReference type="InterPro" id="IPR029063">
    <property type="entry name" value="SAM-dependent_MTases_sf"/>
</dbReference>
<dbReference type="SUPFAM" id="SSF53335">
    <property type="entry name" value="S-adenosyl-L-methionine-dependent methyltransferases"/>
    <property type="match status" value="1"/>
</dbReference>
<dbReference type="EMBL" id="CAJVPD010000066">
    <property type="protein sequence ID" value="CAG8290456.1"/>
    <property type="molecule type" value="Genomic_DNA"/>
</dbReference>
<proteinExistence type="predicted"/>
<accession>A0A9W4N8J5</accession>